<evidence type="ECO:0000313" key="8">
    <source>
        <dbReference type="EMBL" id="AKF03217.1"/>
    </source>
</evidence>
<dbReference type="PROSITE" id="PS51332">
    <property type="entry name" value="B12_BINDING"/>
    <property type="match status" value="1"/>
</dbReference>
<evidence type="ECO:0000259" key="6">
    <source>
        <dbReference type="PROSITE" id="PS51332"/>
    </source>
</evidence>
<name>A0A0F6VYZ9_9BACT</name>
<dbReference type="InterPro" id="IPR006158">
    <property type="entry name" value="Cobalamin-bd"/>
</dbReference>
<evidence type="ECO:0000256" key="3">
    <source>
        <dbReference type="ARBA" id="ARBA00022723"/>
    </source>
</evidence>
<keyword evidence="2" id="KW-0949">S-adenosyl-L-methionine</keyword>
<dbReference type="InterPro" id="IPR023404">
    <property type="entry name" value="rSAM_horseshoe"/>
</dbReference>
<dbReference type="PROSITE" id="PS51918">
    <property type="entry name" value="RADICAL_SAM"/>
    <property type="match status" value="1"/>
</dbReference>
<reference evidence="8 9" key="1">
    <citation type="submission" date="2015-03" db="EMBL/GenBank/DDBJ databases">
        <title>Genome assembly of Sandaracinus amylolyticus DSM 53668.</title>
        <authorList>
            <person name="Sharma G."/>
            <person name="Subramanian S."/>
        </authorList>
    </citation>
    <scope>NUCLEOTIDE SEQUENCE [LARGE SCALE GENOMIC DNA]</scope>
    <source>
        <strain evidence="8 9">DSM 53668</strain>
    </source>
</reference>
<keyword evidence="9" id="KW-1185">Reference proteome</keyword>
<dbReference type="STRING" id="927083.DB32_000366"/>
<evidence type="ECO:0000313" key="9">
    <source>
        <dbReference type="Proteomes" id="UP000034883"/>
    </source>
</evidence>
<dbReference type="GO" id="GO:0005829">
    <property type="term" value="C:cytosol"/>
    <property type="evidence" value="ECO:0007669"/>
    <property type="project" value="TreeGrafter"/>
</dbReference>
<keyword evidence="4" id="KW-0408">Iron</keyword>
<dbReference type="InterPro" id="IPR006638">
    <property type="entry name" value="Elp3/MiaA/NifB-like_rSAM"/>
</dbReference>
<dbReference type="GO" id="GO:0003824">
    <property type="term" value="F:catalytic activity"/>
    <property type="evidence" value="ECO:0007669"/>
    <property type="project" value="InterPro"/>
</dbReference>
<evidence type="ECO:0000256" key="2">
    <source>
        <dbReference type="ARBA" id="ARBA00022691"/>
    </source>
</evidence>
<gene>
    <name evidence="8" type="ORF">DB32_000366</name>
</gene>
<dbReference type="InterPro" id="IPR007197">
    <property type="entry name" value="rSAM"/>
</dbReference>
<dbReference type="PANTHER" id="PTHR43409:SF16">
    <property type="entry name" value="SLR0320 PROTEIN"/>
    <property type="match status" value="1"/>
</dbReference>
<evidence type="ECO:0000256" key="4">
    <source>
        <dbReference type="ARBA" id="ARBA00023004"/>
    </source>
</evidence>
<dbReference type="CDD" id="cd02065">
    <property type="entry name" value="B12-binding_like"/>
    <property type="match status" value="1"/>
</dbReference>
<organism evidence="8 9">
    <name type="scientific">Sandaracinus amylolyticus</name>
    <dbReference type="NCBI Taxonomy" id="927083"/>
    <lineage>
        <taxon>Bacteria</taxon>
        <taxon>Pseudomonadati</taxon>
        <taxon>Myxococcota</taxon>
        <taxon>Polyangia</taxon>
        <taxon>Polyangiales</taxon>
        <taxon>Sandaracinaceae</taxon>
        <taxon>Sandaracinus</taxon>
    </lineage>
</organism>
<dbReference type="SFLD" id="SFLDG01082">
    <property type="entry name" value="B12-binding_domain_containing"/>
    <property type="match status" value="1"/>
</dbReference>
<dbReference type="PANTHER" id="PTHR43409">
    <property type="entry name" value="ANAEROBIC MAGNESIUM-PROTOPORPHYRIN IX MONOMETHYL ESTER CYCLASE-RELATED"/>
    <property type="match status" value="1"/>
</dbReference>
<evidence type="ECO:0000256" key="5">
    <source>
        <dbReference type="ARBA" id="ARBA00023014"/>
    </source>
</evidence>
<dbReference type="SMART" id="SM00729">
    <property type="entry name" value="Elp3"/>
    <property type="match status" value="1"/>
</dbReference>
<dbReference type="EMBL" id="CP011125">
    <property type="protein sequence ID" value="AKF03217.1"/>
    <property type="molecule type" value="Genomic_DNA"/>
</dbReference>
<dbReference type="AlphaFoldDB" id="A0A0F6VYZ9"/>
<evidence type="ECO:0000256" key="1">
    <source>
        <dbReference type="ARBA" id="ARBA00001966"/>
    </source>
</evidence>
<feature type="domain" description="Radical SAM core" evidence="7">
    <location>
        <begin position="176"/>
        <end position="399"/>
    </location>
</feature>
<dbReference type="Gene3D" id="3.40.50.280">
    <property type="entry name" value="Cobalamin-binding domain"/>
    <property type="match status" value="1"/>
</dbReference>
<dbReference type="KEGG" id="samy:DB32_000366"/>
<dbReference type="SUPFAM" id="SSF102114">
    <property type="entry name" value="Radical SAM enzymes"/>
    <property type="match status" value="1"/>
</dbReference>
<dbReference type="CDD" id="cd01335">
    <property type="entry name" value="Radical_SAM"/>
    <property type="match status" value="1"/>
</dbReference>
<dbReference type="InterPro" id="IPR058240">
    <property type="entry name" value="rSAM_sf"/>
</dbReference>
<comment type="cofactor">
    <cofactor evidence="1">
        <name>[4Fe-4S] cluster</name>
        <dbReference type="ChEBI" id="CHEBI:49883"/>
    </cofactor>
</comment>
<dbReference type="Gene3D" id="3.80.30.20">
    <property type="entry name" value="tm_1862 like domain"/>
    <property type="match status" value="1"/>
</dbReference>
<dbReference type="Proteomes" id="UP000034883">
    <property type="component" value="Chromosome"/>
</dbReference>
<feature type="domain" description="B12-binding" evidence="6">
    <location>
        <begin position="1"/>
        <end position="140"/>
    </location>
</feature>
<dbReference type="Pfam" id="PF04055">
    <property type="entry name" value="Radical_SAM"/>
    <property type="match status" value="1"/>
</dbReference>
<accession>A0A0F6VYZ9</accession>
<evidence type="ECO:0000259" key="7">
    <source>
        <dbReference type="PROSITE" id="PS51918"/>
    </source>
</evidence>
<keyword evidence="3" id="KW-0479">Metal-binding</keyword>
<dbReference type="SFLD" id="SFLDS00029">
    <property type="entry name" value="Radical_SAM"/>
    <property type="match status" value="1"/>
</dbReference>
<proteinExistence type="predicted"/>
<dbReference type="SUPFAM" id="SSF52242">
    <property type="entry name" value="Cobalamin (vitamin B12)-binding domain"/>
    <property type="match status" value="1"/>
</dbReference>
<dbReference type="GO" id="GO:0046872">
    <property type="term" value="F:metal ion binding"/>
    <property type="evidence" value="ECO:0007669"/>
    <property type="project" value="UniProtKB-KW"/>
</dbReference>
<sequence length="545" mass="61599">MDSPWRDPNGTFYSFSYAIEKLRASLRSDPELHDVEVLLLDLCTDDPDAFFEALREFRPTLVGLSTYIWSLDVFTGLVERLRRHDPRVVIVAGGPAARRSVLDLGVYQPLRDRLDAIVPGEGEQTIRDLVRAHREPDWRERVGGLEIPARGLWRRTRNVERPEIDAYASPYQLGQAPLGKTGYIETFRGCPIHCAFCQWGEQKADRVHSSDYLARHLEGLRAADVPNVFFVDAAFNLSPRAFRNLAAAERQVRALRDKIVHGHIYPTHLEEHHLELFDTFAQVQASVGIQSFDEEVLARMQRPFDVDRFERVLKRMRGRLDVDIELIFGLPGDGPESFWRTLERSIELGDTVKIFRCFALPDALLERADTLQIQFDPRSFRITSCEGWDAEQMQREWERVVARASQFARPILNDDWVGFVVDGSRTLRGIPAERTPEVTISRAPVIDVGTRRALGARIGAAASGWNLVGVMEERGGLALELTTPAGAITLHAEPLVEGRRYFAARDRIAYSHRGAVDRTLARELLSVIDGVHADVAPLVARDALE</sequence>
<protein>
    <submittedName>
        <fullName evidence="8">Radical SAM domain protein</fullName>
    </submittedName>
</protein>
<dbReference type="GO" id="GO:0051536">
    <property type="term" value="F:iron-sulfur cluster binding"/>
    <property type="evidence" value="ECO:0007669"/>
    <property type="project" value="UniProtKB-KW"/>
</dbReference>
<dbReference type="Pfam" id="PF02310">
    <property type="entry name" value="B12-binding"/>
    <property type="match status" value="1"/>
</dbReference>
<dbReference type="GO" id="GO:0031419">
    <property type="term" value="F:cobalamin binding"/>
    <property type="evidence" value="ECO:0007669"/>
    <property type="project" value="InterPro"/>
</dbReference>
<keyword evidence="5" id="KW-0411">Iron-sulfur</keyword>
<dbReference type="InterPro" id="IPR051198">
    <property type="entry name" value="BchE-like"/>
</dbReference>
<dbReference type="InterPro" id="IPR036724">
    <property type="entry name" value="Cobalamin-bd_sf"/>
</dbReference>